<accession>A0A2X5PCF0</accession>
<dbReference type="InterPro" id="IPR001387">
    <property type="entry name" value="Cro/C1-type_HTH"/>
</dbReference>
<evidence type="ECO:0000313" key="6">
    <source>
        <dbReference type="Proteomes" id="UP000248758"/>
    </source>
</evidence>
<dbReference type="Pfam" id="PF00717">
    <property type="entry name" value="Peptidase_S24"/>
    <property type="match status" value="1"/>
</dbReference>
<gene>
    <name evidence="5" type="ORF">NCTC11468_01551</name>
</gene>
<dbReference type="Proteomes" id="UP000248758">
    <property type="component" value="Chromosome 1"/>
</dbReference>
<organism evidence="5 6">
    <name type="scientific">Tatumella ptyseos</name>
    <dbReference type="NCBI Taxonomy" id="82987"/>
    <lineage>
        <taxon>Bacteria</taxon>
        <taxon>Pseudomonadati</taxon>
        <taxon>Pseudomonadota</taxon>
        <taxon>Gammaproteobacteria</taxon>
        <taxon>Enterobacterales</taxon>
        <taxon>Erwiniaceae</taxon>
        <taxon>Tatumella</taxon>
    </lineage>
</organism>
<name>A0A2X5PCF0_9GAMM</name>
<keyword evidence="3" id="KW-0804">Transcription</keyword>
<sequence>MRINRGDGCGHIRRAFARIQRKEKLSQQELADKVGVSQQAIGKIESGVTQNPRNLKVIAAALDVAEHWLQFGEVDTNDQKTEYVNKECEETSRDSKIFTEIPILDIELSDSDGYSAEVIESEGSTFPFRKDDFLRNNSVTPSNARIVKINGSSLYPVLKNGDMVAVDLSNTYPVRDDDLYAIRDGVLLRVKILINRPDGGLLLRSFNKEEYPDEILTLAEKEQRITVIGRVFWSSRSW</sequence>
<evidence type="ECO:0000256" key="2">
    <source>
        <dbReference type="ARBA" id="ARBA00023125"/>
    </source>
</evidence>
<dbReference type="GO" id="GO:0003677">
    <property type="term" value="F:DNA binding"/>
    <property type="evidence" value="ECO:0007669"/>
    <property type="project" value="UniProtKB-KW"/>
</dbReference>
<feature type="domain" description="HTH cro/C1-type" evidence="4">
    <location>
        <begin position="22"/>
        <end position="69"/>
    </location>
</feature>
<evidence type="ECO:0000313" key="5">
    <source>
        <dbReference type="EMBL" id="SQK74422.1"/>
    </source>
</evidence>
<dbReference type="CDD" id="cd00093">
    <property type="entry name" value="HTH_XRE"/>
    <property type="match status" value="1"/>
</dbReference>
<dbReference type="PROSITE" id="PS50943">
    <property type="entry name" value="HTH_CROC1"/>
    <property type="match status" value="1"/>
</dbReference>
<keyword evidence="1" id="KW-0805">Transcription regulation</keyword>
<dbReference type="SUPFAM" id="SSF51306">
    <property type="entry name" value="LexA/Signal peptidase"/>
    <property type="match status" value="1"/>
</dbReference>
<reference evidence="5 6" key="1">
    <citation type="submission" date="2018-06" db="EMBL/GenBank/DDBJ databases">
        <authorList>
            <consortium name="Pathogen Informatics"/>
            <person name="Doyle S."/>
        </authorList>
    </citation>
    <scope>NUCLEOTIDE SEQUENCE [LARGE SCALE GENOMIC DNA]</scope>
    <source>
        <strain evidence="5 6">NCTC11468</strain>
    </source>
</reference>
<dbReference type="InterPro" id="IPR015927">
    <property type="entry name" value="Peptidase_S24_S26A/B/C"/>
</dbReference>
<dbReference type="Pfam" id="PF01381">
    <property type="entry name" value="HTH_3"/>
    <property type="match status" value="1"/>
</dbReference>
<evidence type="ECO:0000256" key="1">
    <source>
        <dbReference type="ARBA" id="ARBA00023015"/>
    </source>
</evidence>
<dbReference type="InterPro" id="IPR036286">
    <property type="entry name" value="LexA/Signal_pep-like_sf"/>
</dbReference>
<dbReference type="PANTHER" id="PTHR40661">
    <property type="match status" value="1"/>
</dbReference>
<proteinExistence type="predicted"/>
<dbReference type="CDD" id="cd06529">
    <property type="entry name" value="S24_LexA-like"/>
    <property type="match status" value="1"/>
</dbReference>
<dbReference type="AlphaFoldDB" id="A0A2X5PCF0"/>
<dbReference type="SUPFAM" id="SSF47413">
    <property type="entry name" value="lambda repressor-like DNA-binding domains"/>
    <property type="match status" value="1"/>
</dbReference>
<protein>
    <submittedName>
        <fullName evidence="5">Uncharacterized HTH-type transcriptional regulator HI_1476</fullName>
    </submittedName>
</protein>
<evidence type="ECO:0000256" key="3">
    <source>
        <dbReference type="ARBA" id="ARBA00023163"/>
    </source>
</evidence>
<dbReference type="RefSeq" id="WP_241964897.1">
    <property type="nucleotide sequence ID" value="NZ_LS483499.1"/>
</dbReference>
<dbReference type="KEGG" id="tpty:NCTC11468_01551"/>
<evidence type="ECO:0000259" key="4">
    <source>
        <dbReference type="PROSITE" id="PS50943"/>
    </source>
</evidence>
<dbReference type="InterPro" id="IPR039418">
    <property type="entry name" value="LexA-like"/>
</dbReference>
<dbReference type="EMBL" id="LS483499">
    <property type="protein sequence ID" value="SQK74422.1"/>
    <property type="molecule type" value="Genomic_DNA"/>
</dbReference>
<dbReference type="Gene3D" id="2.10.109.10">
    <property type="entry name" value="Umud Fragment, subunit A"/>
    <property type="match status" value="1"/>
</dbReference>
<dbReference type="Gene3D" id="1.10.260.40">
    <property type="entry name" value="lambda repressor-like DNA-binding domains"/>
    <property type="match status" value="1"/>
</dbReference>
<keyword evidence="2" id="KW-0238">DNA-binding</keyword>
<dbReference type="SMART" id="SM00530">
    <property type="entry name" value="HTH_XRE"/>
    <property type="match status" value="1"/>
</dbReference>
<dbReference type="InterPro" id="IPR010982">
    <property type="entry name" value="Lambda_DNA-bd_dom_sf"/>
</dbReference>
<dbReference type="PANTHER" id="PTHR40661:SF2">
    <property type="entry name" value="HTH-TYPE TRANSCRIPTIONAL REGULATOR PRTR"/>
    <property type="match status" value="1"/>
</dbReference>